<gene>
    <name evidence="2" type="ORF">ACFSQZ_12410</name>
</gene>
<keyword evidence="1" id="KW-0472">Membrane</keyword>
<comment type="caution">
    <text evidence="2">The sequence shown here is derived from an EMBL/GenBank/DDBJ whole genome shotgun (WGS) entry which is preliminary data.</text>
</comment>
<keyword evidence="1" id="KW-0812">Transmembrane</keyword>
<feature type="transmembrane region" description="Helical" evidence="1">
    <location>
        <begin position="101"/>
        <end position="121"/>
    </location>
</feature>
<feature type="transmembrane region" description="Helical" evidence="1">
    <location>
        <begin position="231"/>
        <end position="248"/>
    </location>
</feature>
<protein>
    <recommendedName>
        <fullName evidence="4">DUF2955 domain-containing protein</fullName>
    </recommendedName>
</protein>
<feature type="transmembrane region" description="Helical" evidence="1">
    <location>
        <begin position="127"/>
        <end position="150"/>
    </location>
</feature>
<dbReference type="Proteomes" id="UP001597297">
    <property type="component" value="Unassembled WGS sequence"/>
</dbReference>
<evidence type="ECO:0000313" key="3">
    <source>
        <dbReference type="Proteomes" id="UP001597297"/>
    </source>
</evidence>
<name>A0ABW5E6I0_9BACT</name>
<sequence>MSLPQVRALRLSLAVTASIAFSYGVAWPMAYMVPLFVAMFLSMPLPWMGWPMAFKVIKRLWVGLLIGLVISEFFLRFPLVCVPFYGLFFFYVFFNDAKAPPLSTIFMMIGATMVPIIGLQATVASHYVAMFILFDLLVGFFITWFFHWLLPNGMARVDPNAAKPQQPAPKPIPPREERARLALVSTLVSTTAVLLFFSLNLVQYSLAMMYICMMAGAPSTHASLKVMTNNSKSCFIGGVAIIVAYNLLVAVPSYWFLLILSLAFCLFFAQKINSGKANAAIWSSGFTTFLVLLGSSTGVDSSAGSSFYLRIAQVIFAGLFCILSIVVIEHWMQRRGRRRSWRLLSKPTVG</sequence>
<dbReference type="EMBL" id="JBHUJC010000041">
    <property type="protein sequence ID" value="MFD2277275.1"/>
    <property type="molecule type" value="Genomic_DNA"/>
</dbReference>
<feature type="transmembrane region" description="Helical" evidence="1">
    <location>
        <begin position="61"/>
        <end position="94"/>
    </location>
</feature>
<reference evidence="3" key="1">
    <citation type="journal article" date="2019" name="Int. J. Syst. Evol. Microbiol.">
        <title>The Global Catalogue of Microorganisms (GCM) 10K type strain sequencing project: providing services to taxonomists for standard genome sequencing and annotation.</title>
        <authorList>
            <consortium name="The Broad Institute Genomics Platform"/>
            <consortium name="The Broad Institute Genome Sequencing Center for Infectious Disease"/>
            <person name="Wu L."/>
            <person name="Ma J."/>
        </authorList>
    </citation>
    <scope>NUCLEOTIDE SEQUENCE [LARGE SCALE GENOMIC DNA]</scope>
    <source>
        <strain evidence="3">JCM 16545</strain>
    </source>
</reference>
<feature type="transmembrane region" description="Helical" evidence="1">
    <location>
        <begin position="279"/>
        <end position="299"/>
    </location>
</feature>
<accession>A0ABW5E6I0</accession>
<evidence type="ECO:0008006" key="4">
    <source>
        <dbReference type="Google" id="ProtNLM"/>
    </source>
</evidence>
<feature type="transmembrane region" description="Helical" evidence="1">
    <location>
        <begin position="12"/>
        <end position="41"/>
    </location>
</feature>
<evidence type="ECO:0000256" key="1">
    <source>
        <dbReference type="SAM" id="Phobius"/>
    </source>
</evidence>
<keyword evidence="3" id="KW-1185">Reference proteome</keyword>
<dbReference type="RefSeq" id="WP_377093942.1">
    <property type="nucleotide sequence ID" value="NZ_JBHSJM010000001.1"/>
</dbReference>
<keyword evidence="1" id="KW-1133">Transmembrane helix</keyword>
<evidence type="ECO:0000313" key="2">
    <source>
        <dbReference type="EMBL" id="MFD2277275.1"/>
    </source>
</evidence>
<proteinExistence type="predicted"/>
<feature type="transmembrane region" description="Helical" evidence="1">
    <location>
        <begin position="311"/>
        <end position="332"/>
    </location>
</feature>
<organism evidence="2 3">
    <name type="scientific">Rubritalea spongiae</name>
    <dbReference type="NCBI Taxonomy" id="430797"/>
    <lineage>
        <taxon>Bacteria</taxon>
        <taxon>Pseudomonadati</taxon>
        <taxon>Verrucomicrobiota</taxon>
        <taxon>Verrucomicrobiia</taxon>
        <taxon>Verrucomicrobiales</taxon>
        <taxon>Rubritaleaceae</taxon>
        <taxon>Rubritalea</taxon>
    </lineage>
</organism>